<protein>
    <submittedName>
        <fullName evidence="1">Glyoxalase family protein</fullName>
    </submittedName>
</protein>
<gene>
    <name evidence="1" type="ORF">MSLAZ_1298</name>
</gene>
<dbReference type="Gene3D" id="3.10.180.10">
    <property type="entry name" value="2,3-Dihydroxybiphenyl 1,2-Dioxygenase, domain 1"/>
    <property type="match status" value="1"/>
</dbReference>
<evidence type="ECO:0000313" key="1">
    <source>
        <dbReference type="EMBL" id="AKB74559.1"/>
    </source>
</evidence>
<dbReference type="PATRIC" id="fig|1434111.4.peg.1691"/>
<accession>A0A0E3S1G4</accession>
<organism evidence="1 2">
    <name type="scientific">Methanosarcina lacustris Z-7289</name>
    <dbReference type="NCBI Taxonomy" id="1434111"/>
    <lineage>
        <taxon>Archaea</taxon>
        <taxon>Methanobacteriati</taxon>
        <taxon>Methanobacteriota</taxon>
        <taxon>Stenosarchaea group</taxon>
        <taxon>Methanomicrobia</taxon>
        <taxon>Methanosarcinales</taxon>
        <taxon>Methanosarcinaceae</taxon>
        <taxon>Methanosarcina</taxon>
    </lineage>
</organism>
<dbReference type="InterPro" id="IPR029068">
    <property type="entry name" value="Glyas_Bleomycin-R_OHBP_Dase"/>
</dbReference>
<dbReference type="AlphaFoldDB" id="A0A0E3S1G4"/>
<proteinExistence type="predicted"/>
<dbReference type="Proteomes" id="UP000033072">
    <property type="component" value="Chromosome"/>
</dbReference>
<dbReference type="KEGG" id="mls:MSLAZ_1298"/>
<dbReference type="SUPFAM" id="SSF54593">
    <property type="entry name" value="Glyoxalase/Bleomycin resistance protein/Dihydroxybiphenyl dioxygenase"/>
    <property type="match status" value="1"/>
</dbReference>
<sequence length="74" mass="8262">MRRQVGEPGAATPISTYICTIDVPNVDEYLKKIKQQGGKVTMEKSHIPGIGWFAYCLDTEKNIFGIMQSDTNAR</sequence>
<dbReference type="HOGENOM" id="CLU_127592_3_2_2"/>
<keyword evidence="2" id="KW-1185">Reference proteome</keyword>
<evidence type="ECO:0000313" key="2">
    <source>
        <dbReference type="Proteomes" id="UP000033072"/>
    </source>
</evidence>
<dbReference type="EMBL" id="CP009515">
    <property type="protein sequence ID" value="AKB74559.1"/>
    <property type="molecule type" value="Genomic_DNA"/>
</dbReference>
<name>A0A0E3S1G4_9EURY</name>
<reference evidence="1 2" key="1">
    <citation type="submission" date="2014-07" db="EMBL/GenBank/DDBJ databases">
        <title>Methanogenic archaea and the global carbon cycle.</title>
        <authorList>
            <person name="Henriksen J.R."/>
            <person name="Luke J."/>
            <person name="Reinhart S."/>
            <person name="Benedict M.N."/>
            <person name="Youngblut N.D."/>
            <person name="Metcalf M.E."/>
            <person name="Whitaker R.J."/>
            <person name="Metcalf W.W."/>
        </authorList>
    </citation>
    <scope>NUCLEOTIDE SEQUENCE [LARGE SCALE GENOMIC DNA]</scope>
    <source>
        <strain evidence="1 2">Z-7289</strain>
    </source>
</reference>